<protein>
    <submittedName>
        <fullName evidence="2">Uncharacterized protein</fullName>
    </submittedName>
</protein>
<dbReference type="AlphaFoldDB" id="A0A6V7H2Z9"/>
<gene>
    <name evidence="2" type="ORF">MHI_LOCUS239069</name>
</gene>
<evidence type="ECO:0000256" key="1">
    <source>
        <dbReference type="SAM" id="MobiDB-lite"/>
    </source>
</evidence>
<dbReference type="EMBL" id="CAJDYZ010004452">
    <property type="protein sequence ID" value="CAD1471439.1"/>
    <property type="molecule type" value="Genomic_DNA"/>
</dbReference>
<feature type="non-terminal residue" evidence="2">
    <location>
        <position position="1"/>
    </location>
</feature>
<name>A0A6V7H2Z9_9HYME</name>
<evidence type="ECO:0000313" key="3">
    <source>
        <dbReference type="Proteomes" id="UP000752696"/>
    </source>
</evidence>
<dbReference type="Proteomes" id="UP000752696">
    <property type="component" value="Unassembled WGS sequence"/>
</dbReference>
<evidence type="ECO:0000313" key="2">
    <source>
        <dbReference type="EMBL" id="CAD1471439.1"/>
    </source>
</evidence>
<sequence length="56" mass="6520">FLQNLKGVQVAASSTDKESTNMQQRQRYRLISAPHDANHYSRVHKLIKFSFTKQTN</sequence>
<keyword evidence="3" id="KW-1185">Reference proteome</keyword>
<proteinExistence type="predicted"/>
<feature type="region of interest" description="Disordered" evidence="1">
    <location>
        <begin position="1"/>
        <end position="24"/>
    </location>
</feature>
<comment type="caution">
    <text evidence="2">The sequence shown here is derived from an EMBL/GenBank/DDBJ whole genome shotgun (WGS) entry which is preliminary data.</text>
</comment>
<reference evidence="2" key="1">
    <citation type="submission" date="2020-07" db="EMBL/GenBank/DDBJ databases">
        <authorList>
            <person name="Nazaruddin N."/>
        </authorList>
    </citation>
    <scope>NUCLEOTIDE SEQUENCE</scope>
</reference>
<organism evidence="2 3">
    <name type="scientific">Heterotrigona itama</name>
    <dbReference type="NCBI Taxonomy" id="395501"/>
    <lineage>
        <taxon>Eukaryota</taxon>
        <taxon>Metazoa</taxon>
        <taxon>Ecdysozoa</taxon>
        <taxon>Arthropoda</taxon>
        <taxon>Hexapoda</taxon>
        <taxon>Insecta</taxon>
        <taxon>Pterygota</taxon>
        <taxon>Neoptera</taxon>
        <taxon>Endopterygota</taxon>
        <taxon>Hymenoptera</taxon>
        <taxon>Apocrita</taxon>
        <taxon>Aculeata</taxon>
        <taxon>Apoidea</taxon>
        <taxon>Anthophila</taxon>
        <taxon>Apidae</taxon>
        <taxon>Heterotrigona</taxon>
    </lineage>
</organism>
<accession>A0A6V7H2Z9</accession>